<proteinExistence type="predicted"/>
<dbReference type="Proteomes" id="UP000640614">
    <property type="component" value="Unassembled WGS sequence"/>
</dbReference>
<organism evidence="1 2">
    <name type="scientific">Flavobacterium hungaricum</name>
    <dbReference type="NCBI Taxonomy" id="2082725"/>
    <lineage>
        <taxon>Bacteria</taxon>
        <taxon>Pseudomonadati</taxon>
        <taxon>Bacteroidota</taxon>
        <taxon>Flavobacteriia</taxon>
        <taxon>Flavobacteriales</taxon>
        <taxon>Flavobacteriaceae</taxon>
        <taxon>Flavobacterium</taxon>
    </lineage>
</organism>
<accession>A0ABR9TM75</accession>
<dbReference type="EMBL" id="PRDM01000003">
    <property type="protein sequence ID" value="MBE8726455.1"/>
    <property type="molecule type" value="Genomic_DNA"/>
</dbReference>
<evidence type="ECO:0000313" key="2">
    <source>
        <dbReference type="Proteomes" id="UP000640614"/>
    </source>
</evidence>
<reference evidence="1 2" key="1">
    <citation type="submission" date="2018-07" db="EMBL/GenBank/DDBJ databases">
        <title>Genome assembly of strain KB82.</title>
        <authorList>
            <person name="Kukolya J."/>
            <person name="Horvath B."/>
            <person name="Nagy I."/>
            <person name="Toth A."/>
        </authorList>
    </citation>
    <scope>NUCLEOTIDE SEQUENCE [LARGE SCALE GENOMIC DNA]</scope>
    <source>
        <strain evidence="1 2">Kb82</strain>
    </source>
</reference>
<name>A0ABR9TM75_9FLAO</name>
<keyword evidence="2" id="KW-1185">Reference proteome</keyword>
<sequence length="62" mass="7512">MWKIFLLWFWPVRGTLVEEFGSSKSFEPNLIELDFAGFLFLKNFMHHDAATKLRWVNYLLFI</sequence>
<evidence type="ECO:0000313" key="1">
    <source>
        <dbReference type="EMBL" id="MBE8726455.1"/>
    </source>
</evidence>
<comment type="caution">
    <text evidence="1">The sequence shown here is derived from an EMBL/GenBank/DDBJ whole genome shotgun (WGS) entry which is preliminary data.</text>
</comment>
<gene>
    <name evidence="1" type="ORF">C4F50_16130</name>
</gene>
<protein>
    <submittedName>
        <fullName evidence="1">Uncharacterized protein</fullName>
    </submittedName>
</protein>